<dbReference type="FunFam" id="1.25.10.10:FF:000278">
    <property type="entry name" value="MAP3K epsilon protein kinase 1"/>
    <property type="match status" value="1"/>
</dbReference>
<evidence type="ECO:0000256" key="6">
    <source>
        <dbReference type="ARBA" id="ARBA00022840"/>
    </source>
</evidence>
<dbReference type="Gene3D" id="1.25.10.10">
    <property type="entry name" value="Leucine-rich Repeat Variant"/>
    <property type="match status" value="1"/>
</dbReference>
<reference evidence="12" key="1">
    <citation type="journal article" date="2016" name="Nature">
        <title>The genome of the seagrass Zostera marina reveals angiosperm adaptation to the sea.</title>
        <authorList>
            <person name="Olsen J.L."/>
            <person name="Rouze P."/>
            <person name="Verhelst B."/>
            <person name="Lin Y.-C."/>
            <person name="Bayer T."/>
            <person name="Collen J."/>
            <person name="Dattolo E."/>
            <person name="De Paoli E."/>
            <person name="Dittami S."/>
            <person name="Maumus F."/>
            <person name="Michel G."/>
            <person name="Kersting A."/>
            <person name="Lauritano C."/>
            <person name="Lohaus R."/>
            <person name="Toepel M."/>
            <person name="Tonon T."/>
            <person name="Vanneste K."/>
            <person name="Amirebrahimi M."/>
            <person name="Brakel J."/>
            <person name="Bostroem C."/>
            <person name="Chovatia M."/>
            <person name="Grimwood J."/>
            <person name="Jenkins J.W."/>
            <person name="Jueterbock A."/>
            <person name="Mraz A."/>
            <person name="Stam W.T."/>
            <person name="Tice H."/>
            <person name="Bornberg-Bauer E."/>
            <person name="Green P.J."/>
            <person name="Pearson G.A."/>
            <person name="Procaccini G."/>
            <person name="Duarte C.M."/>
            <person name="Schmutz J."/>
            <person name="Reusch T.B.H."/>
            <person name="Van de Peer Y."/>
        </authorList>
    </citation>
    <scope>NUCLEOTIDE SEQUENCE [LARGE SCALE GENOMIC DNA]</scope>
    <source>
        <strain evidence="12">cv. Finnish</strain>
    </source>
</reference>
<feature type="region of interest" description="Disordered" evidence="9">
    <location>
        <begin position="328"/>
        <end position="355"/>
    </location>
</feature>
<evidence type="ECO:0000256" key="5">
    <source>
        <dbReference type="ARBA" id="ARBA00022777"/>
    </source>
</evidence>
<accession>A0A0K9Q5E3</accession>
<feature type="region of interest" description="Disordered" evidence="9">
    <location>
        <begin position="777"/>
        <end position="798"/>
    </location>
</feature>
<evidence type="ECO:0000313" key="12">
    <source>
        <dbReference type="Proteomes" id="UP000036987"/>
    </source>
</evidence>
<evidence type="ECO:0000256" key="7">
    <source>
        <dbReference type="ARBA" id="ARBA00047899"/>
    </source>
</evidence>
<keyword evidence="2" id="KW-0723">Serine/threonine-protein kinase</keyword>
<dbReference type="PANTHER" id="PTHR24361:SF433">
    <property type="entry name" value="PROTEIN KINASE DOMAIN-CONTAINING PROTEIN"/>
    <property type="match status" value="1"/>
</dbReference>
<dbReference type="SUPFAM" id="SSF56112">
    <property type="entry name" value="Protein kinase-like (PK-like)"/>
    <property type="match status" value="1"/>
</dbReference>
<keyword evidence="6" id="KW-0067">ATP-binding</keyword>
<organism evidence="11 12">
    <name type="scientific">Zostera marina</name>
    <name type="common">Eelgrass</name>
    <dbReference type="NCBI Taxonomy" id="29655"/>
    <lineage>
        <taxon>Eukaryota</taxon>
        <taxon>Viridiplantae</taxon>
        <taxon>Streptophyta</taxon>
        <taxon>Embryophyta</taxon>
        <taxon>Tracheophyta</taxon>
        <taxon>Spermatophyta</taxon>
        <taxon>Magnoliopsida</taxon>
        <taxon>Liliopsida</taxon>
        <taxon>Zosteraceae</taxon>
        <taxon>Zostera</taxon>
    </lineage>
</organism>
<dbReference type="InterPro" id="IPR000719">
    <property type="entry name" value="Prot_kinase_dom"/>
</dbReference>
<dbReference type="InterPro" id="IPR053235">
    <property type="entry name" value="Ser_Thr_kinase"/>
</dbReference>
<keyword evidence="3" id="KW-0808">Transferase</keyword>
<dbReference type="EMBL" id="LFYR01000012">
    <property type="protein sequence ID" value="KMZ76508.1"/>
    <property type="molecule type" value="Genomic_DNA"/>
</dbReference>
<sequence>GLVKLADFGVATKLNEADLNTHSVVGTPYWMAPEVIEMAGVCAASDIWSVGCTVIELLTCAPPYYDLQPMPALFRIVQDVHPPIPEGLSLDMVDFLHQCFKKDAMQRTDAKTLLLHPWIQNTRKSLQKSLHQTKETGRITELDTSVEISSCNGLSNENSSIEKVETHHSKSLDEVSREELMPIKVDEKNEFDGDHSVTVDIAESHSRVADNIEIGILSDQDPTLLLHEKPSISSFGHTDQNGFVVSNELPKIVSFDNVVNTTDVNFQDNSSVNISMGDLKQQKSSNVDETNLFSFDPKSQESHIQEDVGNPSLASRNDELYRFRYPPGDSTLEDLFQPPEKVQQEQSSEASTSDAYSNIGLGNSAIYDGNNDLASTLKARIAQKRLASEPTTHRSGGDIIQLMMGVLREDVIDIDGSVFDKNMAGDNLFPVQALDFGKLVGMLKAEETEDTIVSACQKLISLFQQRPEQKHVFLSQNGFVPLMELLGVRKIRVLSSVLQLINQIVKDNVVFQENACLIGLIPDIMNFAKPDLPREVRMQAAFFFQQLCQSSSLTLQMFIACRGIPVLVGFLEPDYAKYREMVHLAIDGMWQVFKLQNSSLRNDFCRLAAKSGILIKLINSLHSLNEATRLASISSGGGGILESGSSQRPRSGPLDFNHPVSLQPPETPNSYSGQLEPSKFRQSTVDSAFSTGTVEPTHISISKSQTSSANQPDLKRFSEMDKTFESHDKTETPVSMKFHELIASENAGPKMARSSINAASKDLEQPDMLKSENELGLQHRTTNSGTRNSIDSNGNLPHDSVRPLLSLLDKEPPSRHVSGQLDYGRHFSGLEQHDNFLPLLHASTERKTNGEIDILLAEFA</sequence>
<gene>
    <name evidence="11" type="ORF">ZOSMA_100G00030</name>
</gene>
<feature type="compositionally biased region" description="Polar residues" evidence="9">
    <location>
        <begin position="344"/>
        <end position="355"/>
    </location>
</feature>
<feature type="compositionally biased region" description="Polar residues" evidence="9">
    <location>
        <begin position="668"/>
        <end position="686"/>
    </location>
</feature>
<dbReference type="InterPro" id="IPR016024">
    <property type="entry name" value="ARM-type_fold"/>
</dbReference>
<dbReference type="PROSITE" id="PS50011">
    <property type="entry name" value="PROTEIN_KINASE_DOM"/>
    <property type="match status" value="1"/>
</dbReference>
<dbReference type="STRING" id="29655.A0A0K9Q5E3"/>
<dbReference type="GO" id="GO:0005737">
    <property type="term" value="C:cytoplasm"/>
    <property type="evidence" value="ECO:0000318"/>
    <property type="project" value="GO_Central"/>
</dbReference>
<dbReference type="SMART" id="SM00220">
    <property type="entry name" value="S_TKc"/>
    <property type="match status" value="1"/>
</dbReference>
<comment type="catalytic activity">
    <reaction evidence="7">
        <text>L-threonyl-[protein] + ATP = O-phospho-L-threonyl-[protein] + ADP + H(+)</text>
        <dbReference type="Rhea" id="RHEA:46608"/>
        <dbReference type="Rhea" id="RHEA-COMP:11060"/>
        <dbReference type="Rhea" id="RHEA-COMP:11605"/>
        <dbReference type="ChEBI" id="CHEBI:15378"/>
        <dbReference type="ChEBI" id="CHEBI:30013"/>
        <dbReference type="ChEBI" id="CHEBI:30616"/>
        <dbReference type="ChEBI" id="CHEBI:61977"/>
        <dbReference type="ChEBI" id="CHEBI:456216"/>
        <dbReference type="EC" id="2.7.11.1"/>
    </reaction>
</comment>
<dbReference type="SUPFAM" id="SSF48371">
    <property type="entry name" value="ARM repeat"/>
    <property type="match status" value="1"/>
</dbReference>
<feature type="non-terminal residue" evidence="11">
    <location>
        <position position="860"/>
    </location>
</feature>
<evidence type="ECO:0000256" key="3">
    <source>
        <dbReference type="ARBA" id="ARBA00022679"/>
    </source>
</evidence>
<dbReference type="PANTHER" id="PTHR24361">
    <property type="entry name" value="MITOGEN-ACTIVATED KINASE KINASE KINASE"/>
    <property type="match status" value="1"/>
</dbReference>
<dbReference type="GO" id="GO:0005524">
    <property type="term" value="F:ATP binding"/>
    <property type="evidence" value="ECO:0007669"/>
    <property type="project" value="UniProtKB-KW"/>
</dbReference>
<comment type="catalytic activity">
    <reaction evidence="8">
        <text>L-seryl-[protein] + ATP = O-phospho-L-seryl-[protein] + ADP + H(+)</text>
        <dbReference type="Rhea" id="RHEA:17989"/>
        <dbReference type="Rhea" id="RHEA-COMP:9863"/>
        <dbReference type="Rhea" id="RHEA-COMP:11604"/>
        <dbReference type="ChEBI" id="CHEBI:15378"/>
        <dbReference type="ChEBI" id="CHEBI:29999"/>
        <dbReference type="ChEBI" id="CHEBI:30616"/>
        <dbReference type="ChEBI" id="CHEBI:83421"/>
        <dbReference type="ChEBI" id="CHEBI:456216"/>
        <dbReference type="EC" id="2.7.11.1"/>
    </reaction>
</comment>
<proteinExistence type="predicted"/>
<feature type="compositionally biased region" description="Polar residues" evidence="9">
    <location>
        <begin position="779"/>
        <end position="795"/>
    </location>
</feature>
<protein>
    <recommendedName>
        <fullName evidence="1">non-specific serine/threonine protein kinase</fullName>
        <ecNumber evidence="1">2.7.11.1</ecNumber>
    </recommendedName>
</protein>
<evidence type="ECO:0000256" key="2">
    <source>
        <dbReference type="ARBA" id="ARBA00022527"/>
    </source>
</evidence>
<keyword evidence="12" id="KW-1185">Reference proteome</keyword>
<dbReference type="Gene3D" id="1.10.510.10">
    <property type="entry name" value="Transferase(Phosphotransferase) domain 1"/>
    <property type="match status" value="1"/>
</dbReference>
<evidence type="ECO:0000313" key="11">
    <source>
        <dbReference type="EMBL" id="KMZ76508.1"/>
    </source>
</evidence>
<dbReference type="InterPro" id="IPR011009">
    <property type="entry name" value="Kinase-like_dom_sf"/>
</dbReference>
<evidence type="ECO:0000256" key="8">
    <source>
        <dbReference type="ARBA" id="ARBA00048679"/>
    </source>
</evidence>
<evidence type="ECO:0000256" key="1">
    <source>
        <dbReference type="ARBA" id="ARBA00012513"/>
    </source>
</evidence>
<feature type="domain" description="Protein kinase" evidence="10">
    <location>
        <begin position="1"/>
        <end position="119"/>
    </location>
</feature>
<feature type="region of interest" description="Disordered" evidence="9">
    <location>
        <begin position="640"/>
        <end position="686"/>
    </location>
</feature>
<dbReference type="Pfam" id="PF00069">
    <property type="entry name" value="Pkinase"/>
    <property type="match status" value="1"/>
</dbReference>
<dbReference type="EC" id="2.7.11.1" evidence="1"/>
<evidence type="ECO:0000256" key="9">
    <source>
        <dbReference type="SAM" id="MobiDB-lite"/>
    </source>
</evidence>
<name>A0A0K9Q5E3_ZOSMR</name>
<evidence type="ECO:0000259" key="10">
    <source>
        <dbReference type="PROSITE" id="PS50011"/>
    </source>
</evidence>
<dbReference type="AlphaFoldDB" id="A0A0K9Q5E3"/>
<comment type="caution">
    <text evidence="11">The sequence shown here is derived from an EMBL/GenBank/DDBJ whole genome shotgun (WGS) entry which is preliminary data.</text>
</comment>
<keyword evidence="5" id="KW-0418">Kinase</keyword>
<feature type="non-terminal residue" evidence="11">
    <location>
        <position position="1"/>
    </location>
</feature>
<keyword evidence="4" id="KW-0547">Nucleotide-binding</keyword>
<evidence type="ECO:0000256" key="4">
    <source>
        <dbReference type="ARBA" id="ARBA00022741"/>
    </source>
</evidence>
<dbReference type="InterPro" id="IPR011989">
    <property type="entry name" value="ARM-like"/>
</dbReference>
<dbReference type="Proteomes" id="UP000036987">
    <property type="component" value="Unassembled WGS sequence"/>
</dbReference>
<dbReference type="OrthoDB" id="8693905at2759"/>
<dbReference type="GO" id="GO:0004674">
    <property type="term" value="F:protein serine/threonine kinase activity"/>
    <property type="evidence" value="ECO:0007669"/>
    <property type="project" value="UniProtKB-KW"/>
</dbReference>